<organism evidence="2 3">
    <name type="scientific">Reticulomyxa filosa</name>
    <dbReference type="NCBI Taxonomy" id="46433"/>
    <lineage>
        <taxon>Eukaryota</taxon>
        <taxon>Sar</taxon>
        <taxon>Rhizaria</taxon>
        <taxon>Retaria</taxon>
        <taxon>Foraminifera</taxon>
        <taxon>Monothalamids</taxon>
        <taxon>Reticulomyxidae</taxon>
        <taxon>Reticulomyxa</taxon>
    </lineage>
</organism>
<proteinExistence type="predicted"/>
<keyword evidence="3" id="KW-1185">Reference proteome</keyword>
<gene>
    <name evidence="2" type="ORF">RFI_27648</name>
</gene>
<evidence type="ECO:0000256" key="1">
    <source>
        <dbReference type="SAM" id="MobiDB-lite"/>
    </source>
</evidence>
<name>X6M8C9_RETFI</name>
<dbReference type="Proteomes" id="UP000023152">
    <property type="component" value="Unassembled WGS sequence"/>
</dbReference>
<evidence type="ECO:0000313" key="2">
    <source>
        <dbReference type="EMBL" id="ETO09727.1"/>
    </source>
</evidence>
<evidence type="ECO:0000313" key="3">
    <source>
        <dbReference type="Proteomes" id="UP000023152"/>
    </source>
</evidence>
<feature type="region of interest" description="Disordered" evidence="1">
    <location>
        <begin position="111"/>
        <end position="138"/>
    </location>
</feature>
<dbReference type="EMBL" id="ASPP01023934">
    <property type="protein sequence ID" value="ETO09727.1"/>
    <property type="molecule type" value="Genomic_DNA"/>
</dbReference>
<protein>
    <submittedName>
        <fullName evidence="2">Uncharacterized protein</fullName>
    </submittedName>
</protein>
<sequence length="383" mass="42054">MVDKQLSSSCNTSNAVTLPGNKEGNVLLQNLHVDDIANRPADNLDKQNVPTVSLSAGHSNDSSQESKVSTDPSTQSDDMEITTDLLRILLKAAPYYPLSVCVCINEEPKKVKKIDSSTTSTSKNKERVPSPVQREPSPLPQTEIKLIAEESLATRPLQTRPSQSANALPLPHFTDRWKDVEPMGSWGEMKMQTDTNTDVDMNINMDMRMRTAMGIQQQQQQPLQSTFVVSSATATSNHMPVHGSFGHITQSQSQSQTQMSSLPFRINPCFFGPAQAQAQAQAQMTLNTQQGGYISASNGAFVNGCNRDNAGDSSDSMPSNALANHIIHSSMPSLTNSNGLWEDFYLGCNFSSPKTPSTPVSLFNGGLFHSNKTCLYFFYYYYY</sequence>
<comment type="caution">
    <text evidence="2">The sequence shown here is derived from an EMBL/GenBank/DDBJ whole genome shotgun (WGS) entry which is preliminary data.</text>
</comment>
<feature type="region of interest" description="Disordered" evidence="1">
    <location>
        <begin position="1"/>
        <end position="21"/>
    </location>
</feature>
<feature type="compositionally biased region" description="Polar residues" evidence="1">
    <location>
        <begin position="1"/>
        <end position="16"/>
    </location>
</feature>
<feature type="compositionally biased region" description="Polar residues" evidence="1">
    <location>
        <begin position="46"/>
        <end position="76"/>
    </location>
</feature>
<dbReference type="AlphaFoldDB" id="X6M8C9"/>
<reference evidence="2 3" key="1">
    <citation type="journal article" date="2013" name="Curr. Biol.">
        <title>The Genome of the Foraminiferan Reticulomyxa filosa.</title>
        <authorList>
            <person name="Glockner G."/>
            <person name="Hulsmann N."/>
            <person name="Schleicher M."/>
            <person name="Noegel A.A."/>
            <person name="Eichinger L."/>
            <person name="Gallinger C."/>
            <person name="Pawlowski J."/>
            <person name="Sierra R."/>
            <person name="Euteneuer U."/>
            <person name="Pillet L."/>
            <person name="Moustafa A."/>
            <person name="Platzer M."/>
            <person name="Groth M."/>
            <person name="Szafranski K."/>
            <person name="Schliwa M."/>
        </authorList>
    </citation>
    <scope>NUCLEOTIDE SEQUENCE [LARGE SCALE GENOMIC DNA]</scope>
</reference>
<accession>X6M8C9</accession>
<feature type="region of interest" description="Disordered" evidence="1">
    <location>
        <begin position="40"/>
        <end position="78"/>
    </location>
</feature>